<reference evidence="5" key="1">
    <citation type="journal article" date="2019" name="Int. J. Syst. Evol. Microbiol.">
        <title>The Global Catalogue of Microorganisms (GCM) 10K type strain sequencing project: providing services to taxonomists for standard genome sequencing and annotation.</title>
        <authorList>
            <consortium name="The Broad Institute Genomics Platform"/>
            <consortium name="The Broad Institute Genome Sequencing Center for Infectious Disease"/>
            <person name="Wu L."/>
            <person name="Ma J."/>
        </authorList>
    </citation>
    <scope>NUCLEOTIDE SEQUENCE [LARGE SCALE GENOMIC DNA]</scope>
    <source>
        <strain evidence="5">JCM 3325</strain>
    </source>
</reference>
<dbReference type="Gene3D" id="3.40.50.720">
    <property type="entry name" value="NAD(P)-binding Rossmann-like Domain"/>
    <property type="match status" value="1"/>
</dbReference>
<comment type="caution">
    <text evidence="4">The sequence shown here is derived from an EMBL/GenBank/DDBJ whole genome shotgun (WGS) entry which is preliminary data.</text>
</comment>
<dbReference type="InterPro" id="IPR013149">
    <property type="entry name" value="ADH-like_C"/>
</dbReference>
<evidence type="ECO:0000259" key="3">
    <source>
        <dbReference type="Pfam" id="PF00107"/>
    </source>
</evidence>
<dbReference type="SUPFAM" id="SSF51735">
    <property type="entry name" value="NAD(P)-binding Rossmann-fold domains"/>
    <property type="match status" value="1"/>
</dbReference>
<dbReference type="Proteomes" id="UP001501231">
    <property type="component" value="Unassembled WGS sequence"/>
</dbReference>
<evidence type="ECO:0000256" key="1">
    <source>
        <dbReference type="ARBA" id="ARBA00001947"/>
    </source>
</evidence>
<dbReference type="InterPro" id="IPR036291">
    <property type="entry name" value="NAD(P)-bd_dom_sf"/>
</dbReference>
<dbReference type="PANTHER" id="PTHR43401">
    <property type="entry name" value="L-THREONINE 3-DEHYDROGENASE"/>
    <property type="match status" value="1"/>
</dbReference>
<gene>
    <name evidence="4" type="ORF">GCM10010191_02390</name>
</gene>
<dbReference type="Pfam" id="PF00107">
    <property type="entry name" value="ADH_zinc_N"/>
    <property type="match status" value="1"/>
</dbReference>
<keyword evidence="2" id="KW-0560">Oxidoreductase</keyword>
<feature type="domain" description="Alcohol dehydrogenase-like C-terminal" evidence="3">
    <location>
        <begin position="2"/>
        <end position="81"/>
    </location>
</feature>
<sequence length="123" mass="12739">MLDLCGQTGPDVVVEAAGALPAFPEGLDLTGAHGRYSVLGLWGAIGTVPVAPRELTTKNLRVTGATFPKPKHYYRAMNLAARLGPELGLADLVTHRFPIGGAPEALAAVKAGETIKAVIDPSL</sequence>
<keyword evidence="5" id="KW-1185">Reference proteome</keyword>
<accession>A0ABP5VBX7</accession>
<dbReference type="Gene3D" id="3.90.180.10">
    <property type="entry name" value="Medium-chain alcohol dehydrogenases, catalytic domain"/>
    <property type="match status" value="1"/>
</dbReference>
<organism evidence="4 5">
    <name type="scientific">Actinomadura vinacea</name>
    <dbReference type="NCBI Taxonomy" id="115336"/>
    <lineage>
        <taxon>Bacteria</taxon>
        <taxon>Bacillati</taxon>
        <taxon>Actinomycetota</taxon>
        <taxon>Actinomycetes</taxon>
        <taxon>Streptosporangiales</taxon>
        <taxon>Thermomonosporaceae</taxon>
        <taxon>Actinomadura</taxon>
    </lineage>
</organism>
<dbReference type="InterPro" id="IPR050129">
    <property type="entry name" value="Zn_alcohol_dh"/>
</dbReference>
<name>A0ABP5VBX7_9ACTN</name>
<comment type="cofactor">
    <cofactor evidence="1">
        <name>Zn(2+)</name>
        <dbReference type="ChEBI" id="CHEBI:29105"/>
    </cofactor>
</comment>
<evidence type="ECO:0000313" key="5">
    <source>
        <dbReference type="Proteomes" id="UP001501231"/>
    </source>
</evidence>
<evidence type="ECO:0000313" key="4">
    <source>
        <dbReference type="EMBL" id="GAA2399085.1"/>
    </source>
</evidence>
<proteinExistence type="predicted"/>
<protein>
    <recommendedName>
        <fullName evidence="3">Alcohol dehydrogenase-like C-terminal domain-containing protein</fullName>
    </recommendedName>
</protein>
<evidence type="ECO:0000256" key="2">
    <source>
        <dbReference type="ARBA" id="ARBA00023002"/>
    </source>
</evidence>
<dbReference type="EMBL" id="BAAARW010000001">
    <property type="protein sequence ID" value="GAA2399085.1"/>
    <property type="molecule type" value="Genomic_DNA"/>
</dbReference>